<comment type="similarity">
    <text evidence="2 9">Belongs to the CRISPR-associated endoribonuclease Cas2 protein family.</text>
</comment>
<evidence type="ECO:0000313" key="12">
    <source>
        <dbReference type="Proteomes" id="UP001149607"/>
    </source>
</evidence>
<organism evidence="10">
    <name type="scientific">Neisseria leonii</name>
    <dbReference type="NCBI Taxonomy" id="2995413"/>
    <lineage>
        <taxon>Bacteria</taxon>
        <taxon>Pseudomonadati</taxon>
        <taxon>Pseudomonadota</taxon>
        <taxon>Betaproteobacteria</taxon>
        <taxon>Neisseriales</taxon>
        <taxon>Neisseriaceae</taxon>
        <taxon>Neisseria</taxon>
    </lineage>
</organism>
<dbReference type="NCBIfam" id="TIGR01573">
    <property type="entry name" value="cas2"/>
    <property type="match status" value="1"/>
</dbReference>
<dbReference type="InterPro" id="IPR021127">
    <property type="entry name" value="CRISPR_associated_Cas2"/>
</dbReference>
<sequence>MRWLIAYDIADTARLQRVYRVLCHYALPLQNSVFLLVGNQADYRQCLDTLLPKLNHREDDLRVYPLPSGGFTFACGRVLPEGVYLSVFESEAV</sequence>
<evidence type="ECO:0000256" key="4">
    <source>
        <dbReference type="ARBA" id="ARBA00022723"/>
    </source>
</evidence>
<name>A0A9X4E1C7_9NEIS</name>
<dbReference type="GO" id="GO:0004521">
    <property type="term" value="F:RNA endonuclease activity"/>
    <property type="evidence" value="ECO:0007669"/>
    <property type="project" value="InterPro"/>
</dbReference>
<dbReference type="EC" id="3.1.-.-" evidence="9"/>
<dbReference type="GO" id="GO:0046872">
    <property type="term" value="F:metal ion binding"/>
    <property type="evidence" value="ECO:0007669"/>
    <property type="project" value="UniProtKB-UniRule"/>
</dbReference>
<evidence type="ECO:0000313" key="10">
    <source>
        <dbReference type="EMBL" id="MDD9326775.1"/>
    </source>
</evidence>
<dbReference type="Gene3D" id="3.30.70.240">
    <property type="match status" value="1"/>
</dbReference>
<dbReference type="Proteomes" id="UP001149607">
    <property type="component" value="Chromosome"/>
</dbReference>
<comment type="subunit">
    <text evidence="9">Homodimer, forms a heterotetramer with a Cas1 homodimer.</text>
</comment>
<keyword evidence="6 9" id="KW-0378">Hydrolase</keyword>
<dbReference type="InterPro" id="IPR019199">
    <property type="entry name" value="Virulence_VapD/CRISPR_Cas2"/>
</dbReference>
<dbReference type="Pfam" id="PF09827">
    <property type="entry name" value="CRISPR_Cas2"/>
    <property type="match status" value="1"/>
</dbReference>
<evidence type="ECO:0000256" key="8">
    <source>
        <dbReference type="ARBA" id="ARBA00023118"/>
    </source>
</evidence>
<keyword evidence="12" id="KW-1185">Reference proteome</keyword>
<dbReference type="SUPFAM" id="SSF143430">
    <property type="entry name" value="TTP0101/SSO1404-like"/>
    <property type="match status" value="1"/>
</dbReference>
<dbReference type="GO" id="GO:0043571">
    <property type="term" value="P:maintenance of CRISPR repeat elements"/>
    <property type="evidence" value="ECO:0007669"/>
    <property type="project" value="UniProtKB-UniRule"/>
</dbReference>
<keyword evidence="3 9" id="KW-0540">Nuclease</keyword>
<evidence type="ECO:0000256" key="2">
    <source>
        <dbReference type="ARBA" id="ARBA00009959"/>
    </source>
</evidence>
<comment type="cofactor">
    <cofactor evidence="1 9">
        <name>Mg(2+)</name>
        <dbReference type="ChEBI" id="CHEBI:18420"/>
    </cofactor>
</comment>
<dbReference type="RefSeq" id="WP_274584123.1">
    <property type="nucleotide sequence ID" value="NZ_CP145811.1"/>
</dbReference>
<dbReference type="HAMAP" id="MF_01471">
    <property type="entry name" value="Cas2"/>
    <property type="match status" value="1"/>
</dbReference>
<evidence type="ECO:0000313" key="11">
    <source>
        <dbReference type="EMBL" id="WWY03197.1"/>
    </source>
</evidence>
<protein>
    <recommendedName>
        <fullName evidence="9">CRISPR-associated endoribonuclease Cas2</fullName>
        <ecNumber evidence="9">3.1.-.-</ecNumber>
    </recommendedName>
</protein>
<keyword evidence="4 9" id="KW-0479">Metal-binding</keyword>
<evidence type="ECO:0000256" key="3">
    <source>
        <dbReference type="ARBA" id="ARBA00022722"/>
    </source>
</evidence>
<evidence type="ECO:0000256" key="1">
    <source>
        <dbReference type="ARBA" id="ARBA00001946"/>
    </source>
</evidence>
<dbReference type="GO" id="GO:0016787">
    <property type="term" value="F:hydrolase activity"/>
    <property type="evidence" value="ECO:0007669"/>
    <property type="project" value="UniProtKB-KW"/>
</dbReference>
<dbReference type="AlphaFoldDB" id="A0A9X4E1C7"/>
<proteinExistence type="inferred from homology"/>
<dbReference type="CDD" id="cd09725">
    <property type="entry name" value="Cas2_I_II_III"/>
    <property type="match status" value="1"/>
</dbReference>
<evidence type="ECO:0000256" key="6">
    <source>
        <dbReference type="ARBA" id="ARBA00022801"/>
    </source>
</evidence>
<evidence type="ECO:0000256" key="7">
    <source>
        <dbReference type="ARBA" id="ARBA00022842"/>
    </source>
</evidence>
<evidence type="ECO:0000256" key="9">
    <source>
        <dbReference type="HAMAP-Rule" id="MF_01471"/>
    </source>
</evidence>
<accession>A0A9X4E1C7</accession>
<evidence type="ECO:0000256" key="5">
    <source>
        <dbReference type="ARBA" id="ARBA00022759"/>
    </source>
</evidence>
<reference evidence="10" key="1">
    <citation type="submission" date="2022-10" db="EMBL/GenBank/DDBJ databases">
        <authorList>
            <person name="Boutroux M."/>
        </authorList>
    </citation>
    <scope>NUCLEOTIDE SEQUENCE</scope>
    <source>
        <strain evidence="10">51.81</strain>
    </source>
</reference>
<feature type="binding site" evidence="9">
    <location>
        <position position="8"/>
    </location>
    <ligand>
        <name>Mg(2+)</name>
        <dbReference type="ChEBI" id="CHEBI:18420"/>
        <note>catalytic</note>
    </ligand>
</feature>
<gene>
    <name evidence="9 10" type="primary">cas2</name>
    <name evidence="10" type="ORF">ORY91_000143</name>
    <name evidence="11" type="ORF">V9W64_00085</name>
</gene>
<dbReference type="EMBL" id="JAPQFL010000001">
    <property type="protein sequence ID" value="MDD9326775.1"/>
    <property type="molecule type" value="Genomic_DNA"/>
</dbReference>
<keyword evidence="8 9" id="KW-0051">Antiviral defense</keyword>
<dbReference type="GO" id="GO:0051607">
    <property type="term" value="P:defense response to virus"/>
    <property type="evidence" value="ECO:0007669"/>
    <property type="project" value="UniProtKB-UniRule"/>
</dbReference>
<keyword evidence="5 9" id="KW-0255">Endonuclease</keyword>
<dbReference type="EMBL" id="CP146598">
    <property type="protein sequence ID" value="WWY03197.1"/>
    <property type="molecule type" value="Genomic_DNA"/>
</dbReference>
<keyword evidence="7 9" id="KW-0460">Magnesium</keyword>
<reference evidence="11" key="2">
    <citation type="submission" date="2024-02" db="EMBL/GenBank/DDBJ databases">
        <title>Neisseria leonii sp. nov.</title>
        <authorList>
            <person name="Boutroux M."/>
            <person name="Favre-Rochex S."/>
            <person name="Gorgette O."/>
            <person name="Touak G."/>
            <person name="Muhle E."/>
            <person name="Chesneau O."/>
            <person name="Clermont D."/>
            <person name="Rahi P."/>
        </authorList>
    </citation>
    <scope>NUCLEOTIDE SEQUENCE</scope>
    <source>
        <strain evidence="11">51.81</strain>
    </source>
</reference>
<comment type="function">
    <text evidence="9">CRISPR (clustered regularly interspaced short palindromic repeat), is an adaptive immune system that provides protection against mobile genetic elements (viruses, transposable elements and conjugative plasmids). CRISPR clusters contain sequences complementary to antecedent mobile elements and target invading nucleic acids. CRISPR clusters are transcribed and processed into CRISPR RNA (crRNA). Functions as a ssRNA-specific endoribonuclease. Involved in the integration of spacer DNA into the CRISPR cassette.</text>
</comment>